<dbReference type="EMBL" id="CADCTK010000813">
    <property type="protein sequence ID" value="CAA9282435.1"/>
    <property type="molecule type" value="Genomic_DNA"/>
</dbReference>
<evidence type="ECO:0000313" key="2">
    <source>
        <dbReference type="EMBL" id="CAA9282435.1"/>
    </source>
</evidence>
<gene>
    <name evidence="2" type="ORF">AVDCRST_MAG26-3476</name>
</gene>
<name>A0A6J4JMH3_9CHLR</name>
<reference evidence="2" key="1">
    <citation type="submission" date="2020-02" db="EMBL/GenBank/DDBJ databases">
        <authorList>
            <person name="Meier V. D."/>
        </authorList>
    </citation>
    <scope>NUCLEOTIDE SEQUENCE</scope>
    <source>
        <strain evidence="2">AVDCRST_MAG26</strain>
    </source>
</reference>
<feature type="non-terminal residue" evidence="2">
    <location>
        <position position="57"/>
    </location>
</feature>
<protein>
    <submittedName>
        <fullName evidence="2">Uncharacterized protein</fullName>
    </submittedName>
</protein>
<evidence type="ECO:0000256" key="1">
    <source>
        <dbReference type="SAM" id="MobiDB-lite"/>
    </source>
</evidence>
<sequence length="57" mass="6503">DNRRPVRYNCGRWFVHDNDNAASNGRGQVRPSGTGLRRPIRPESRMGYGMLCRTGQL</sequence>
<organism evidence="2">
    <name type="scientific">uncultured Chloroflexia bacterium</name>
    <dbReference type="NCBI Taxonomy" id="1672391"/>
    <lineage>
        <taxon>Bacteria</taxon>
        <taxon>Bacillati</taxon>
        <taxon>Chloroflexota</taxon>
        <taxon>Chloroflexia</taxon>
        <taxon>environmental samples</taxon>
    </lineage>
</organism>
<proteinExistence type="predicted"/>
<dbReference type="AlphaFoldDB" id="A0A6J4JMH3"/>
<feature type="region of interest" description="Disordered" evidence="1">
    <location>
        <begin position="19"/>
        <end position="48"/>
    </location>
</feature>
<accession>A0A6J4JMH3</accession>
<feature type="non-terminal residue" evidence="2">
    <location>
        <position position="1"/>
    </location>
</feature>